<evidence type="ECO:0000313" key="2">
    <source>
        <dbReference type="EMBL" id="BBJ31726.1"/>
    </source>
</evidence>
<evidence type="ECO:0000259" key="1">
    <source>
        <dbReference type="Pfam" id="PF05299"/>
    </source>
</evidence>
<sequence>MYFLKNFLIILVILIPNLVLANTYRQINYKITPLSNTPVSAIKIEIEIIGDMDGAVVLDLPYAWASSSYYQQIKNVKLEYPIGKLQFRHQDSNEAIFNTGTINIIRLSYEIYQKAGNPCDIHETIIRQNLIHSPGYGLFATPGDLNGNDIVEFNIEWNNISDSWKTISDYGLGKSVKFKAMPIALYSAVYAAGDLRVYKIVDQKNPVYLSLHGQFDLKDQEISSYINKIIKGQRAFFHDNDFPYYLISLIEGDQPRHMGGTVLTHSFTAFIPQGLDKQDYITLFAHEHLHNWIGKKIRNNLEGLNYWWSEGFTDYYARVLALHSTVITLEEFIEEFNQFFKDYYLSAVINEPNNLIKTDYWKDYAVQRLPYYRGFVFALYLDSLIKENNKSKSLDNVMLDLFKTSKEQEFSSDYFKKIVKNYVPKGI</sequence>
<dbReference type="InterPro" id="IPR027268">
    <property type="entry name" value="Peptidase_M4/M1_CTD_sf"/>
</dbReference>
<evidence type="ECO:0000313" key="3">
    <source>
        <dbReference type="Proteomes" id="UP000321183"/>
    </source>
</evidence>
<organism evidence="2 3">
    <name type="scientific">Rickettsia asiatica</name>
    <dbReference type="NCBI Taxonomy" id="238800"/>
    <lineage>
        <taxon>Bacteria</taxon>
        <taxon>Pseudomonadati</taxon>
        <taxon>Pseudomonadota</taxon>
        <taxon>Alphaproteobacteria</taxon>
        <taxon>Rickettsiales</taxon>
        <taxon>Rickettsiaceae</taxon>
        <taxon>Rickettsieae</taxon>
        <taxon>Rickettsia</taxon>
        <taxon>spotted fever group</taxon>
    </lineage>
</organism>
<dbReference type="Pfam" id="PF05299">
    <property type="entry name" value="Peptidase_M61"/>
    <property type="match status" value="1"/>
</dbReference>
<dbReference type="EMBL" id="AP019563">
    <property type="protein sequence ID" value="BBJ31726.1"/>
    <property type="molecule type" value="Genomic_DNA"/>
</dbReference>
<dbReference type="RefSeq" id="WP_232049137.1">
    <property type="nucleotide sequence ID" value="NZ_AP019563.1"/>
</dbReference>
<name>A0A510G7V4_9RICK</name>
<proteinExistence type="predicted"/>
<dbReference type="InterPro" id="IPR007963">
    <property type="entry name" value="Peptidase_M61_catalytic"/>
</dbReference>
<dbReference type="KEGG" id="ras:RAS_08350"/>
<protein>
    <recommendedName>
        <fullName evidence="1">Peptidase M61 catalytic domain-containing protein</fullName>
    </recommendedName>
</protein>
<dbReference type="AlphaFoldDB" id="A0A510G7V4"/>
<keyword evidence="3" id="KW-1185">Reference proteome</keyword>
<dbReference type="Proteomes" id="UP000321183">
    <property type="component" value="Chromosome"/>
</dbReference>
<accession>A0A510G7V4</accession>
<dbReference type="SUPFAM" id="SSF55486">
    <property type="entry name" value="Metalloproteases ('zincins'), catalytic domain"/>
    <property type="match status" value="1"/>
</dbReference>
<gene>
    <name evidence="2" type="ORF">RAS_08350</name>
</gene>
<dbReference type="Gene3D" id="1.10.390.10">
    <property type="entry name" value="Neutral Protease Domain 2"/>
    <property type="match status" value="1"/>
</dbReference>
<feature type="domain" description="Peptidase M61 catalytic" evidence="1">
    <location>
        <begin position="281"/>
        <end position="343"/>
    </location>
</feature>
<reference evidence="2 3" key="1">
    <citation type="submission" date="2019-04" db="EMBL/GenBank/DDBJ databases">
        <title>Draft genome sequence of Rickettsia asiatica Maytaro1284.</title>
        <authorList>
            <person name="Thu M."/>
            <person name="Qiu Y."/>
            <person name="Nakao R."/>
        </authorList>
    </citation>
    <scope>NUCLEOTIDE SEQUENCE [LARGE SCALE GENOMIC DNA]</scope>
    <source>
        <strain evidence="2 3">Maytaro1284</strain>
    </source>
</reference>